<evidence type="ECO:0000313" key="1">
    <source>
        <dbReference type="EMBL" id="SCY99982.1"/>
    </source>
</evidence>
<dbReference type="AlphaFoldDB" id="A0A1G5KHA1"/>
<name>A0A1G5KHA1_9BACL</name>
<keyword evidence="2" id="KW-1185">Reference proteome</keyword>
<dbReference type="EMBL" id="FMVM01000015">
    <property type="protein sequence ID" value="SCY99982.1"/>
    <property type="molecule type" value="Genomic_DNA"/>
</dbReference>
<dbReference type="STRING" id="582692.SAMN05720606_11545"/>
<proteinExistence type="predicted"/>
<accession>A0A1G5KHA1</accession>
<protein>
    <submittedName>
        <fullName evidence="1">Uncharacterized protein</fullName>
    </submittedName>
</protein>
<evidence type="ECO:0000313" key="2">
    <source>
        <dbReference type="Proteomes" id="UP000198538"/>
    </source>
</evidence>
<dbReference type="Proteomes" id="UP000198538">
    <property type="component" value="Unassembled WGS sequence"/>
</dbReference>
<sequence length="170" mass="19171">MGATLAKGIERLSAISFQMNNSSPQNSHHILISEYLRRVNVFLDKLSLFPDGYPLFSFAKMIGREIDADVYRACPQLDTLHNVYMKAICYSYLEVGELIDQGVDDAIQNADLHEPMLKFFERGGTFTIRKGELEVGDAAYPLMYWRTLVIPVQDISDNSLDLIDCNGLEG</sequence>
<gene>
    <name evidence="1" type="ORF">SAMN05720606_11545</name>
</gene>
<dbReference type="RefSeq" id="WP_090923478.1">
    <property type="nucleotide sequence ID" value="NZ_FMVM01000015.1"/>
</dbReference>
<reference evidence="2" key="1">
    <citation type="submission" date="2016-10" db="EMBL/GenBank/DDBJ databases">
        <authorList>
            <person name="Varghese N."/>
            <person name="Submissions S."/>
        </authorList>
    </citation>
    <scope>NUCLEOTIDE SEQUENCE [LARGE SCALE GENOMIC DNA]</scope>
    <source>
        <strain evidence="2">BL9</strain>
    </source>
</reference>
<organism evidence="1 2">
    <name type="scientific">Paenibacillus polysaccharolyticus</name>
    <dbReference type="NCBI Taxonomy" id="582692"/>
    <lineage>
        <taxon>Bacteria</taxon>
        <taxon>Bacillati</taxon>
        <taxon>Bacillota</taxon>
        <taxon>Bacilli</taxon>
        <taxon>Bacillales</taxon>
        <taxon>Paenibacillaceae</taxon>
        <taxon>Paenibacillus</taxon>
    </lineage>
</organism>